<dbReference type="PANTHER" id="PTHR36151:SF3">
    <property type="entry name" value="ER-BOUND OXYGENASE MPAB_MPAB'_RUBBER OXYGENASE CATALYTIC DOMAIN-CONTAINING PROTEIN"/>
    <property type="match status" value="1"/>
</dbReference>
<dbReference type="RefSeq" id="WP_173078321.1">
    <property type="nucleotide sequence ID" value="NZ_BAABJB010000010.1"/>
</dbReference>
<sequence>MAAEDLGLFGPDSVSWRLHEEPILLVAGLRSLYLQALHPLAVAAVVQNSDYKTDPWGRLVRTSTYVATTVYGTTTQAEAAGRRVRAIHARLRGTDPRTGTEFRVDEPDLLRWVHVAEVESFITTAKRAGVALSPADVDAYYAEQRRVAALIGLDPATVPGTAAEVADYYRRVRPELGMSKAAAQTFLFLTYPPLPWRLGLTPVRLAYFGLAGTAFGLLPPWARRMYGALGLPIADLGANLSVRGLRLLVGALPRRYRTGPIYKGAMERADRAPH</sequence>
<evidence type="ECO:0000313" key="3">
    <source>
        <dbReference type="Proteomes" id="UP000482960"/>
    </source>
</evidence>
<dbReference type="GO" id="GO:0016491">
    <property type="term" value="F:oxidoreductase activity"/>
    <property type="evidence" value="ECO:0007669"/>
    <property type="project" value="InterPro"/>
</dbReference>
<reference evidence="2 3" key="2">
    <citation type="submission" date="2020-03" db="EMBL/GenBank/DDBJ databases">
        <authorList>
            <person name="Ichikawa N."/>
            <person name="Kimura A."/>
            <person name="Kitahashi Y."/>
            <person name="Uohara A."/>
        </authorList>
    </citation>
    <scope>NUCLEOTIDE SEQUENCE [LARGE SCALE GENOMIC DNA]</scope>
    <source>
        <strain evidence="2 3">NBRC 108638</strain>
    </source>
</reference>
<dbReference type="InterPro" id="IPR018713">
    <property type="entry name" value="MPAB/Lcp_cat_dom"/>
</dbReference>
<proteinExistence type="predicted"/>
<reference evidence="2 3" key="1">
    <citation type="submission" date="2020-03" db="EMBL/GenBank/DDBJ databases">
        <title>Whole genome shotgun sequence of Phytohabitans rumicis NBRC 108638.</title>
        <authorList>
            <person name="Komaki H."/>
            <person name="Tamura T."/>
        </authorList>
    </citation>
    <scope>NUCLEOTIDE SEQUENCE [LARGE SCALE GENOMIC DNA]</scope>
    <source>
        <strain evidence="2 3">NBRC 108638</strain>
    </source>
</reference>
<dbReference type="AlphaFoldDB" id="A0A6V8L1K6"/>
<dbReference type="Proteomes" id="UP000482960">
    <property type="component" value="Unassembled WGS sequence"/>
</dbReference>
<dbReference type="Pfam" id="PF09995">
    <property type="entry name" value="MPAB_Lcp_cat"/>
    <property type="match status" value="1"/>
</dbReference>
<gene>
    <name evidence="2" type="ORF">Prum_048050</name>
</gene>
<name>A0A6V8L1K6_9ACTN</name>
<accession>A0A6V8L1K6</accession>
<dbReference type="EMBL" id="BLPG01000001">
    <property type="protein sequence ID" value="GFJ91163.1"/>
    <property type="molecule type" value="Genomic_DNA"/>
</dbReference>
<evidence type="ECO:0000259" key="1">
    <source>
        <dbReference type="Pfam" id="PF09995"/>
    </source>
</evidence>
<evidence type="ECO:0000313" key="2">
    <source>
        <dbReference type="EMBL" id="GFJ91163.1"/>
    </source>
</evidence>
<dbReference type="PANTHER" id="PTHR36151">
    <property type="entry name" value="BLR2777 PROTEIN"/>
    <property type="match status" value="1"/>
</dbReference>
<protein>
    <recommendedName>
        <fullName evidence="1">ER-bound oxygenase mpaB/mpaB'/Rubber oxygenase catalytic domain-containing protein</fullName>
    </recommendedName>
</protein>
<feature type="domain" description="ER-bound oxygenase mpaB/mpaB'/Rubber oxygenase catalytic" evidence="1">
    <location>
        <begin position="16"/>
        <end position="229"/>
    </location>
</feature>
<organism evidence="2 3">
    <name type="scientific">Phytohabitans rumicis</name>
    <dbReference type="NCBI Taxonomy" id="1076125"/>
    <lineage>
        <taxon>Bacteria</taxon>
        <taxon>Bacillati</taxon>
        <taxon>Actinomycetota</taxon>
        <taxon>Actinomycetes</taxon>
        <taxon>Micromonosporales</taxon>
        <taxon>Micromonosporaceae</taxon>
    </lineage>
</organism>
<keyword evidence="3" id="KW-1185">Reference proteome</keyword>
<comment type="caution">
    <text evidence="2">The sequence shown here is derived from an EMBL/GenBank/DDBJ whole genome shotgun (WGS) entry which is preliminary data.</text>
</comment>